<dbReference type="GO" id="GO:0005769">
    <property type="term" value="C:early endosome"/>
    <property type="evidence" value="ECO:0007669"/>
    <property type="project" value="TreeGrafter"/>
</dbReference>
<dbReference type="InterPro" id="IPR051837">
    <property type="entry name" value="SortingNexin/PXDomain-PKLike"/>
</dbReference>
<dbReference type="STRING" id="5078.A0A135LDH4"/>
<feature type="region of interest" description="Disordered" evidence="3">
    <location>
        <begin position="510"/>
        <end position="565"/>
    </location>
</feature>
<dbReference type="GO" id="GO:0045022">
    <property type="term" value="P:early endosome to late endosome transport"/>
    <property type="evidence" value="ECO:0007669"/>
    <property type="project" value="TreeGrafter"/>
</dbReference>
<dbReference type="InterPro" id="IPR003114">
    <property type="entry name" value="Phox_assoc"/>
</dbReference>
<evidence type="ECO:0000313" key="5">
    <source>
        <dbReference type="EMBL" id="KXG47013.1"/>
    </source>
</evidence>
<dbReference type="AlphaFoldDB" id="A0A135LDH4"/>
<dbReference type="PROSITE" id="PS51207">
    <property type="entry name" value="PXA"/>
    <property type="match status" value="1"/>
</dbReference>
<feature type="region of interest" description="Disordered" evidence="3">
    <location>
        <begin position="33"/>
        <end position="84"/>
    </location>
</feature>
<reference evidence="5 6" key="1">
    <citation type="journal article" date="2016" name="BMC Genomics">
        <title>Genome sequencing and secondary metabolism of the postharvest pathogen Penicillium griseofulvum.</title>
        <authorList>
            <person name="Banani H."/>
            <person name="Marcet-Houben M."/>
            <person name="Ballester A.R."/>
            <person name="Abbruscato P."/>
            <person name="Gonzalez-Candelas L."/>
            <person name="Gabaldon T."/>
            <person name="Spadaro D."/>
        </authorList>
    </citation>
    <scope>NUCLEOTIDE SEQUENCE [LARGE SCALE GENOMIC DNA]</scope>
    <source>
        <strain evidence="5 6">PG3</strain>
    </source>
</reference>
<feature type="compositionally biased region" description="Polar residues" evidence="3">
    <location>
        <begin position="550"/>
        <end position="565"/>
    </location>
</feature>
<feature type="compositionally biased region" description="Polar residues" evidence="3">
    <location>
        <begin position="43"/>
        <end position="69"/>
    </location>
</feature>
<evidence type="ECO:0000256" key="1">
    <source>
        <dbReference type="ARBA" id="ARBA00004496"/>
    </source>
</evidence>
<dbReference type="EMBL" id="LHQR01000067">
    <property type="protein sequence ID" value="KXG47013.1"/>
    <property type="molecule type" value="Genomic_DNA"/>
</dbReference>
<protein>
    <submittedName>
        <fullName evidence="5">PX-associated, sorting nexin 13</fullName>
    </submittedName>
</protein>
<dbReference type="OMA" id="KEFVYSW"/>
<feature type="region of interest" description="Disordered" evidence="3">
    <location>
        <begin position="619"/>
        <end position="671"/>
    </location>
</feature>
<dbReference type="OrthoDB" id="5582218at2759"/>
<feature type="domain" description="PXA" evidence="4">
    <location>
        <begin position="121"/>
        <end position="309"/>
    </location>
</feature>
<dbReference type="Pfam" id="PF02194">
    <property type="entry name" value="PXA"/>
    <property type="match status" value="1"/>
</dbReference>
<evidence type="ECO:0000259" key="4">
    <source>
        <dbReference type="PROSITE" id="PS51207"/>
    </source>
</evidence>
<dbReference type="RefSeq" id="XP_040645549.1">
    <property type="nucleotide sequence ID" value="XM_040791472.1"/>
</dbReference>
<proteinExistence type="predicted"/>
<evidence type="ECO:0000313" key="6">
    <source>
        <dbReference type="Proteomes" id="UP000070168"/>
    </source>
</evidence>
<feature type="compositionally biased region" description="Polar residues" evidence="3">
    <location>
        <begin position="510"/>
        <end position="521"/>
    </location>
</feature>
<keyword evidence="6" id="KW-1185">Reference proteome</keyword>
<dbReference type="SMART" id="SM00313">
    <property type="entry name" value="PXA"/>
    <property type="match status" value="1"/>
</dbReference>
<name>A0A135LDH4_PENPA</name>
<keyword evidence="2" id="KW-0963">Cytoplasm</keyword>
<comment type="caution">
    <text evidence="5">The sequence shown here is derived from an EMBL/GenBank/DDBJ whole genome shotgun (WGS) entry which is preliminary data.</text>
</comment>
<comment type="subcellular location">
    <subcellularLocation>
        <location evidence="1">Cytoplasm</location>
    </subcellularLocation>
</comment>
<dbReference type="PANTHER" id="PTHR22999:SF23">
    <property type="entry name" value="SORTING NEXIN-16"/>
    <property type="match status" value="1"/>
</dbReference>
<accession>A0A135LDH4</accession>
<dbReference type="GO" id="GO:0035091">
    <property type="term" value="F:phosphatidylinositol binding"/>
    <property type="evidence" value="ECO:0007669"/>
    <property type="project" value="TreeGrafter"/>
</dbReference>
<dbReference type="PANTHER" id="PTHR22999">
    <property type="entry name" value="PX SERINE/THREONINE KINASE PXK"/>
    <property type="match status" value="1"/>
</dbReference>
<organism evidence="5 6">
    <name type="scientific">Penicillium patulum</name>
    <name type="common">Penicillium griseofulvum</name>
    <dbReference type="NCBI Taxonomy" id="5078"/>
    <lineage>
        <taxon>Eukaryota</taxon>
        <taxon>Fungi</taxon>
        <taxon>Dikarya</taxon>
        <taxon>Ascomycota</taxon>
        <taxon>Pezizomycotina</taxon>
        <taxon>Eurotiomycetes</taxon>
        <taxon>Eurotiomycetidae</taxon>
        <taxon>Eurotiales</taxon>
        <taxon>Aspergillaceae</taxon>
        <taxon>Penicillium</taxon>
    </lineage>
</organism>
<evidence type="ECO:0000256" key="3">
    <source>
        <dbReference type="SAM" id="MobiDB-lite"/>
    </source>
</evidence>
<dbReference type="GeneID" id="63706772"/>
<feature type="compositionally biased region" description="Low complexity" evidence="3">
    <location>
        <begin position="638"/>
        <end position="649"/>
    </location>
</feature>
<gene>
    <name evidence="5" type="ORF">PGRI_037590</name>
</gene>
<sequence>MECDKAYLLALSPIIQIGPALWNEMNDPFRPGLQPISHLKAGPTTSSSRSTALPSATTLQPPSRPSSRLRTQRDTGKDDPDSISDKATTALIRRVLCPQTSNHGASSPQPPEELLPPLTSSNDVDRQLYALLAIIIKEFVYSWYSKITPDQALVNEVLQVIAHCTRALEQRLRQIDVAQLALDEIPALVESHVLSYRQARQQSHLSGLPTSYRALYHELNPHPGLSPIPDPGDPDTIAEQSENEAVYRRLLANGILAVLLPTEDLENSSLRALVVDIIADLILGNQVSGRACEGWFIWETLGKLAAQVGRRQTQDDTKSNPDSQINRLEKFGLLSTENELPGPSASFLATWIWNLLQKIYLGYVVLRFIAIGLFRVASSPGSSSHSAGVPLALPINQKRDGMESDGTSKRPVLDYRMYSMVSQVLGIPWRMPWLSGLLALFQHLILAGPGRVGATDGIFDRFLRETIEEYVLTPTLLPNLLLATRTALFPSNTRPISQIAAGHIEAPASALQSVQTPTPSQKALAPTASPTPITEGARATDTTDIIKANNPGNSNGGKTSTVTSGPSLSTIAADLPTPELNQPAEPVKRNTPSRTEIAAIKRRCAASLLALIPRSVTRTFLGVPPSAPPPYNRDGTCSSNSSPSLVTSPPSSPGAHHGSFQEGKANLAPSHSPLPSDPCLVACGHLAAERLRTDDSSAGMDCEELHLLEIIEHDFLDLFADEYCNKHLVWSIIETVVSKLLPEMTEHSVEDLLEDRGVAPVPPAFV</sequence>
<feature type="compositionally biased region" description="Basic and acidic residues" evidence="3">
    <location>
        <begin position="71"/>
        <end position="84"/>
    </location>
</feature>
<evidence type="ECO:0000256" key="2">
    <source>
        <dbReference type="ARBA" id="ARBA00022490"/>
    </source>
</evidence>
<dbReference type="Proteomes" id="UP000070168">
    <property type="component" value="Unassembled WGS sequence"/>
</dbReference>
<dbReference type="GO" id="GO:0005770">
    <property type="term" value="C:late endosome"/>
    <property type="evidence" value="ECO:0007669"/>
    <property type="project" value="TreeGrafter"/>
</dbReference>